<evidence type="ECO:0008006" key="3">
    <source>
        <dbReference type="Google" id="ProtNLM"/>
    </source>
</evidence>
<evidence type="ECO:0000313" key="2">
    <source>
        <dbReference type="Proteomes" id="UP000240357"/>
    </source>
</evidence>
<organism evidence="1 2">
    <name type="scientific">Adhaeribacter arboris</name>
    <dbReference type="NCBI Taxonomy" id="2072846"/>
    <lineage>
        <taxon>Bacteria</taxon>
        <taxon>Pseudomonadati</taxon>
        <taxon>Bacteroidota</taxon>
        <taxon>Cytophagia</taxon>
        <taxon>Cytophagales</taxon>
        <taxon>Hymenobacteraceae</taxon>
        <taxon>Adhaeribacter</taxon>
    </lineage>
</organism>
<dbReference type="PROSITE" id="PS51257">
    <property type="entry name" value="PROKAR_LIPOPROTEIN"/>
    <property type="match status" value="1"/>
</dbReference>
<evidence type="ECO:0000313" key="1">
    <source>
        <dbReference type="EMBL" id="PSR53410.1"/>
    </source>
</evidence>
<sequence>MKLIKTFTSLVFFLALSSCDLNYLEYIQHVESPDGKFYYGLYSDFSIGDPGFMVLKLDKKLNPKELKIDYSLKNGISDKDAEWMRTREIFYNYDEAGYFCDNPKLEFINNRFLVFSRGGYMFSLYDIKIEKDTFNIGSPWNEWYSQSQLTDESSNREKEKQDYGRWIQQNLHNKIKEYILTNK</sequence>
<dbReference type="AlphaFoldDB" id="A0A2T2YD11"/>
<protein>
    <recommendedName>
        <fullName evidence="3">Lipoprotein</fullName>
    </recommendedName>
</protein>
<keyword evidence="2" id="KW-1185">Reference proteome</keyword>
<comment type="caution">
    <text evidence="1">The sequence shown here is derived from an EMBL/GenBank/DDBJ whole genome shotgun (WGS) entry which is preliminary data.</text>
</comment>
<proteinExistence type="predicted"/>
<dbReference type="Proteomes" id="UP000240357">
    <property type="component" value="Unassembled WGS sequence"/>
</dbReference>
<reference evidence="1 2" key="1">
    <citation type="submission" date="2018-03" db="EMBL/GenBank/DDBJ databases">
        <title>Adhaeribacter sp. HMF7605 Genome sequencing and assembly.</title>
        <authorList>
            <person name="Kang H."/>
            <person name="Kang J."/>
            <person name="Cha I."/>
            <person name="Kim H."/>
            <person name="Joh K."/>
        </authorList>
    </citation>
    <scope>NUCLEOTIDE SEQUENCE [LARGE SCALE GENOMIC DNA]</scope>
    <source>
        <strain evidence="1 2">HMF7605</strain>
    </source>
</reference>
<name>A0A2T2YD11_9BACT</name>
<accession>A0A2T2YD11</accession>
<gene>
    <name evidence="1" type="ORF">AHMF7605_07645</name>
</gene>
<dbReference type="EMBL" id="PYFT01000001">
    <property type="protein sequence ID" value="PSR53410.1"/>
    <property type="molecule type" value="Genomic_DNA"/>
</dbReference>